<dbReference type="AlphaFoldDB" id="A0A1Z5JTK6"/>
<name>A0A1Z5JTK6_FISSO</name>
<dbReference type="InParanoid" id="A0A1Z5JTK6"/>
<evidence type="ECO:0000313" key="7">
    <source>
        <dbReference type="Proteomes" id="UP000198406"/>
    </source>
</evidence>
<evidence type="ECO:0000256" key="4">
    <source>
        <dbReference type="PROSITE-ProRule" id="PRU00134"/>
    </source>
</evidence>
<sequence length="363" mass="42830">MDFIRTPYYEGRDPNLKEPYCFACRFYENRIVFSDFIRCSRCHMAWYCSTQCQKKHDKRHRERCNLMMAEWYSVEQSIVPLQDSDVLSDDSAVVQRYFEANDNILSAEVGEYLCDLTSLATVFWHSAYECEIKQVWEAALFHCEKVIKVRAGYNLEARVRIPFILLYLNRDDEAYAYIRYWFEEGIHGRSRPYPIEPNCRYFDIFEENSTADMGNLQLPLFVALAIIKMRIIASHNAISRSIDIAFEQADMKQILEVRSDLQDFLLDCDIDVLDQSLRLNRIFEEIEREEPFLLDSMLKAEQFSEIRDFSFLDEALISALPSLKLVLLHSVRCFFRVPRASDLLWNFIIGNDRFEDVNNDEAA</sequence>
<gene>
    <name evidence="6" type="ORF">FisN_10Lu076</name>
</gene>
<keyword evidence="2 4" id="KW-0863">Zinc-finger</keyword>
<dbReference type="PROSITE" id="PS50865">
    <property type="entry name" value="ZF_MYND_2"/>
    <property type="match status" value="1"/>
</dbReference>
<dbReference type="PROSITE" id="PS01360">
    <property type="entry name" value="ZF_MYND_1"/>
    <property type="match status" value="1"/>
</dbReference>
<keyword evidence="3" id="KW-0862">Zinc</keyword>
<keyword evidence="7" id="KW-1185">Reference proteome</keyword>
<proteinExistence type="predicted"/>
<evidence type="ECO:0000256" key="3">
    <source>
        <dbReference type="ARBA" id="ARBA00022833"/>
    </source>
</evidence>
<accession>A0A1Z5JTK6</accession>
<dbReference type="Proteomes" id="UP000198406">
    <property type="component" value="Unassembled WGS sequence"/>
</dbReference>
<protein>
    <recommendedName>
        <fullName evidence="5">MYND-type domain-containing protein</fullName>
    </recommendedName>
</protein>
<dbReference type="SUPFAM" id="SSF144232">
    <property type="entry name" value="HIT/MYND zinc finger-like"/>
    <property type="match status" value="1"/>
</dbReference>
<feature type="domain" description="MYND-type" evidence="5">
    <location>
        <begin position="21"/>
        <end position="64"/>
    </location>
</feature>
<evidence type="ECO:0000256" key="2">
    <source>
        <dbReference type="ARBA" id="ARBA00022771"/>
    </source>
</evidence>
<comment type="caution">
    <text evidence="6">The sequence shown here is derived from an EMBL/GenBank/DDBJ whole genome shotgun (WGS) entry which is preliminary data.</text>
</comment>
<dbReference type="Gene3D" id="6.10.140.2220">
    <property type="match status" value="1"/>
</dbReference>
<organism evidence="6 7">
    <name type="scientific">Fistulifera solaris</name>
    <name type="common">Oleaginous diatom</name>
    <dbReference type="NCBI Taxonomy" id="1519565"/>
    <lineage>
        <taxon>Eukaryota</taxon>
        <taxon>Sar</taxon>
        <taxon>Stramenopiles</taxon>
        <taxon>Ochrophyta</taxon>
        <taxon>Bacillariophyta</taxon>
        <taxon>Bacillariophyceae</taxon>
        <taxon>Bacillariophycidae</taxon>
        <taxon>Naviculales</taxon>
        <taxon>Naviculaceae</taxon>
        <taxon>Fistulifera</taxon>
    </lineage>
</organism>
<dbReference type="Pfam" id="PF01753">
    <property type="entry name" value="zf-MYND"/>
    <property type="match status" value="1"/>
</dbReference>
<evidence type="ECO:0000259" key="5">
    <source>
        <dbReference type="PROSITE" id="PS50865"/>
    </source>
</evidence>
<dbReference type="InterPro" id="IPR002893">
    <property type="entry name" value="Znf_MYND"/>
</dbReference>
<evidence type="ECO:0000256" key="1">
    <source>
        <dbReference type="ARBA" id="ARBA00022723"/>
    </source>
</evidence>
<reference evidence="6 7" key="1">
    <citation type="journal article" date="2015" name="Plant Cell">
        <title>Oil accumulation by the oleaginous diatom Fistulifera solaris as revealed by the genome and transcriptome.</title>
        <authorList>
            <person name="Tanaka T."/>
            <person name="Maeda Y."/>
            <person name="Veluchamy A."/>
            <person name="Tanaka M."/>
            <person name="Abida H."/>
            <person name="Marechal E."/>
            <person name="Bowler C."/>
            <person name="Muto M."/>
            <person name="Sunaga Y."/>
            <person name="Tanaka M."/>
            <person name="Yoshino T."/>
            <person name="Taniguchi T."/>
            <person name="Fukuda Y."/>
            <person name="Nemoto M."/>
            <person name="Matsumoto M."/>
            <person name="Wong P.S."/>
            <person name="Aburatani S."/>
            <person name="Fujibuchi W."/>
        </authorList>
    </citation>
    <scope>NUCLEOTIDE SEQUENCE [LARGE SCALE GENOMIC DNA]</scope>
    <source>
        <strain evidence="6 7">JPCC DA0580</strain>
    </source>
</reference>
<evidence type="ECO:0000313" key="6">
    <source>
        <dbReference type="EMBL" id="GAX17206.1"/>
    </source>
</evidence>
<dbReference type="EMBL" id="BDSP01000114">
    <property type="protein sequence ID" value="GAX17206.1"/>
    <property type="molecule type" value="Genomic_DNA"/>
</dbReference>
<keyword evidence="1" id="KW-0479">Metal-binding</keyword>
<dbReference type="GO" id="GO:0008270">
    <property type="term" value="F:zinc ion binding"/>
    <property type="evidence" value="ECO:0007669"/>
    <property type="project" value="UniProtKB-KW"/>
</dbReference>